<dbReference type="OMA" id="VELWCGS"/>
<evidence type="ECO:0000313" key="2">
    <source>
        <dbReference type="Proteomes" id="UP000038009"/>
    </source>
</evidence>
<sequence>MSVDHRATPSAAGTLQLRTSLLESVQRYNAAHADDFTSLLALLVQRTPNLTNPSWPMEECGRLCPNVELWCGSALPRDVWAPPGTPDCPFGTEPADFRIQH</sequence>
<dbReference type="AlphaFoldDB" id="A0A0N1PED8"/>
<accession>A0A0N1PED8</accession>
<name>A0A0N1PED8_LEPSE</name>
<dbReference type="OrthoDB" id="270836at2759"/>
<reference evidence="1 2" key="1">
    <citation type="journal article" date="2015" name="PLoS Pathog.">
        <title>Leptomonas seymouri: Adaptations to the Dixenous Life Cycle Analyzed by Genome Sequencing, Transcriptome Profiling and Co-infection with Leishmania donovani.</title>
        <authorList>
            <person name="Kraeva N."/>
            <person name="Butenko A."/>
            <person name="Hlavacova J."/>
            <person name="Kostygov A."/>
            <person name="Myskova J."/>
            <person name="Grybchuk D."/>
            <person name="Lestinova T."/>
            <person name="Votypka J."/>
            <person name="Volf P."/>
            <person name="Opperdoes F."/>
            <person name="Flegontov P."/>
            <person name="Lukes J."/>
            <person name="Yurchenko V."/>
        </authorList>
    </citation>
    <scope>NUCLEOTIDE SEQUENCE [LARGE SCALE GENOMIC DNA]</scope>
    <source>
        <strain evidence="1 2">ATCC 30220</strain>
    </source>
</reference>
<comment type="caution">
    <text evidence="1">The sequence shown here is derived from an EMBL/GenBank/DDBJ whole genome shotgun (WGS) entry which is preliminary data.</text>
</comment>
<evidence type="ECO:0000313" key="1">
    <source>
        <dbReference type="EMBL" id="KPI90691.1"/>
    </source>
</evidence>
<dbReference type="EMBL" id="LJSK01000002">
    <property type="protein sequence ID" value="KPI90691.1"/>
    <property type="molecule type" value="Genomic_DNA"/>
</dbReference>
<gene>
    <name evidence="1" type="ORF">ABL78_0127</name>
</gene>
<proteinExistence type="predicted"/>
<keyword evidence="2" id="KW-1185">Reference proteome</keyword>
<organism evidence="1 2">
    <name type="scientific">Leptomonas seymouri</name>
    <dbReference type="NCBI Taxonomy" id="5684"/>
    <lineage>
        <taxon>Eukaryota</taxon>
        <taxon>Discoba</taxon>
        <taxon>Euglenozoa</taxon>
        <taxon>Kinetoplastea</taxon>
        <taxon>Metakinetoplastina</taxon>
        <taxon>Trypanosomatida</taxon>
        <taxon>Trypanosomatidae</taxon>
        <taxon>Leishmaniinae</taxon>
        <taxon>Leptomonas</taxon>
    </lineage>
</organism>
<protein>
    <submittedName>
        <fullName evidence="1">Uncharacterized protein</fullName>
    </submittedName>
</protein>
<dbReference type="Proteomes" id="UP000038009">
    <property type="component" value="Unassembled WGS sequence"/>
</dbReference>
<dbReference type="VEuPathDB" id="TriTrypDB:Lsey_0002_0150"/>